<gene>
    <name evidence="9" type="ORF">KHX94_05730</name>
</gene>
<accession>A0ABX8DI81</accession>
<keyword evidence="5 7" id="KW-0288">FMN</keyword>
<evidence type="ECO:0000313" key="9">
    <source>
        <dbReference type="EMBL" id="QVK24095.1"/>
    </source>
</evidence>
<comment type="similarity">
    <text evidence="2 7">Belongs to the flavodoxin family.</text>
</comment>
<feature type="domain" description="Flavodoxin-like" evidence="8">
    <location>
        <begin position="9"/>
        <end position="178"/>
    </location>
</feature>
<dbReference type="Pfam" id="PF00258">
    <property type="entry name" value="Flavodoxin_1"/>
    <property type="match status" value="1"/>
</dbReference>
<evidence type="ECO:0000313" key="10">
    <source>
        <dbReference type="Proteomes" id="UP000676428"/>
    </source>
</evidence>
<evidence type="ECO:0000259" key="8">
    <source>
        <dbReference type="PROSITE" id="PS50902"/>
    </source>
</evidence>
<keyword evidence="6 7" id="KW-0249">Electron transport</keyword>
<comment type="cofactor">
    <cofactor evidence="1 7">
        <name>FMN</name>
        <dbReference type="ChEBI" id="CHEBI:58210"/>
    </cofactor>
</comment>
<dbReference type="Gene3D" id="3.40.50.360">
    <property type="match status" value="1"/>
</dbReference>
<dbReference type="PANTHER" id="PTHR42809:SF1">
    <property type="entry name" value="FLAVODOXIN 1"/>
    <property type="match status" value="1"/>
</dbReference>
<evidence type="ECO:0000256" key="3">
    <source>
        <dbReference type="ARBA" id="ARBA00022448"/>
    </source>
</evidence>
<sequence>MQGANHGKSRNFFGTDTGSTRKIAKQIATQLGDVAAKPLNINRVEDTAVFDEYDVLIFGTPTLGDGQLPGLSAECQEASWEEFMPNFDELDLSGKKVALFGLGDQVNYPDEFVDALGELYDCVIACGAEVVGSWPVDGYQFNQSAAVLDDRFVGLVIDKDNQASLSDDRVATWVAQLQAELAL</sequence>
<comment type="function">
    <text evidence="7">Low-potential electron donor to a number of redox enzymes.</text>
</comment>
<dbReference type="InterPro" id="IPR050619">
    <property type="entry name" value="Flavodoxin"/>
</dbReference>
<dbReference type="Proteomes" id="UP000676428">
    <property type="component" value="Chromosome"/>
</dbReference>
<evidence type="ECO:0000256" key="1">
    <source>
        <dbReference type="ARBA" id="ARBA00001917"/>
    </source>
</evidence>
<evidence type="ECO:0000256" key="5">
    <source>
        <dbReference type="ARBA" id="ARBA00022643"/>
    </source>
</evidence>
<dbReference type="EMBL" id="CP074572">
    <property type="protein sequence ID" value="QVK24095.1"/>
    <property type="molecule type" value="Genomic_DNA"/>
</dbReference>
<dbReference type="InterPro" id="IPR010086">
    <property type="entry name" value="Flavodoxin_lc"/>
</dbReference>
<evidence type="ECO:0000256" key="2">
    <source>
        <dbReference type="ARBA" id="ARBA00005267"/>
    </source>
</evidence>
<dbReference type="NCBIfam" id="NF006739">
    <property type="entry name" value="PRK09267.1-5"/>
    <property type="match status" value="1"/>
</dbReference>
<dbReference type="NCBIfam" id="TIGR01752">
    <property type="entry name" value="flav_long"/>
    <property type="match status" value="1"/>
</dbReference>
<evidence type="ECO:0000256" key="4">
    <source>
        <dbReference type="ARBA" id="ARBA00022630"/>
    </source>
</evidence>
<dbReference type="InterPro" id="IPR029039">
    <property type="entry name" value="Flavoprotein-like_sf"/>
</dbReference>
<dbReference type="InterPro" id="IPR008254">
    <property type="entry name" value="Flavodoxin/NO_synth"/>
</dbReference>
<dbReference type="RefSeq" id="WP_213682708.1">
    <property type="nucleotide sequence ID" value="NZ_CP074572.1"/>
</dbReference>
<dbReference type="PROSITE" id="PS50902">
    <property type="entry name" value="FLAVODOXIN_LIKE"/>
    <property type="match status" value="1"/>
</dbReference>
<evidence type="ECO:0000256" key="6">
    <source>
        <dbReference type="ARBA" id="ARBA00022982"/>
    </source>
</evidence>
<evidence type="ECO:0000256" key="7">
    <source>
        <dbReference type="PIRNR" id="PIRNR038996"/>
    </source>
</evidence>
<organism evidence="9 10">
    <name type="scientific">Shewanella dokdonensis</name>
    <dbReference type="NCBI Taxonomy" id="712036"/>
    <lineage>
        <taxon>Bacteria</taxon>
        <taxon>Pseudomonadati</taxon>
        <taxon>Pseudomonadota</taxon>
        <taxon>Gammaproteobacteria</taxon>
        <taxon>Alteromonadales</taxon>
        <taxon>Shewanellaceae</taxon>
        <taxon>Shewanella</taxon>
    </lineage>
</organism>
<keyword evidence="3 7" id="KW-0813">Transport</keyword>
<keyword evidence="10" id="KW-1185">Reference proteome</keyword>
<reference evidence="9 10" key="1">
    <citation type="journal article" date="2012" name="Int. J. Syst. Evol. Microbiol.">
        <title>Shewanella dokdonensis sp. nov., isolated from seawater.</title>
        <authorList>
            <person name="Sung H.R."/>
            <person name="Yoon J.H."/>
            <person name="Ghim S.Y."/>
        </authorList>
    </citation>
    <scope>NUCLEOTIDE SEQUENCE [LARGE SCALE GENOMIC DNA]</scope>
    <source>
        <strain evidence="9 10">DSM 23626</strain>
    </source>
</reference>
<dbReference type="SUPFAM" id="SSF52218">
    <property type="entry name" value="Flavoproteins"/>
    <property type="match status" value="1"/>
</dbReference>
<proteinExistence type="inferred from homology"/>
<keyword evidence="4 7" id="KW-0285">Flavoprotein</keyword>
<dbReference type="PANTHER" id="PTHR42809">
    <property type="entry name" value="FLAVODOXIN 2"/>
    <property type="match status" value="1"/>
</dbReference>
<name>A0ABX8DI81_9GAMM</name>
<dbReference type="PIRSF" id="PIRSF038996">
    <property type="entry name" value="FldA"/>
    <property type="match status" value="1"/>
</dbReference>
<protein>
    <recommendedName>
        <fullName evidence="7">Flavodoxin</fullName>
    </recommendedName>
</protein>